<dbReference type="Proteomes" id="UP001066276">
    <property type="component" value="Chromosome 4_2"/>
</dbReference>
<gene>
    <name evidence="1" type="ORF">NDU88_004741</name>
</gene>
<evidence type="ECO:0000313" key="1">
    <source>
        <dbReference type="EMBL" id="KAJ1164296.1"/>
    </source>
</evidence>
<keyword evidence="2" id="KW-1185">Reference proteome</keyword>
<name>A0AAV7SJP1_PLEWA</name>
<dbReference type="SUPFAM" id="SSF47576">
    <property type="entry name" value="Calponin-homology domain, CH-domain"/>
    <property type="match status" value="1"/>
</dbReference>
<protein>
    <submittedName>
        <fullName evidence="1">Uncharacterized protein</fullName>
    </submittedName>
</protein>
<dbReference type="InterPro" id="IPR036872">
    <property type="entry name" value="CH_dom_sf"/>
</dbReference>
<evidence type="ECO:0000313" key="2">
    <source>
        <dbReference type="Proteomes" id="UP001066276"/>
    </source>
</evidence>
<dbReference type="AlphaFoldDB" id="A0AAV7SJP1"/>
<organism evidence="1 2">
    <name type="scientific">Pleurodeles waltl</name>
    <name type="common">Iberian ribbed newt</name>
    <dbReference type="NCBI Taxonomy" id="8319"/>
    <lineage>
        <taxon>Eukaryota</taxon>
        <taxon>Metazoa</taxon>
        <taxon>Chordata</taxon>
        <taxon>Craniata</taxon>
        <taxon>Vertebrata</taxon>
        <taxon>Euteleostomi</taxon>
        <taxon>Amphibia</taxon>
        <taxon>Batrachia</taxon>
        <taxon>Caudata</taxon>
        <taxon>Salamandroidea</taxon>
        <taxon>Salamandridae</taxon>
        <taxon>Pleurodelinae</taxon>
        <taxon>Pleurodeles</taxon>
    </lineage>
</organism>
<reference evidence="1" key="1">
    <citation type="journal article" date="2022" name="bioRxiv">
        <title>Sequencing and chromosome-scale assembly of the giantPleurodeles waltlgenome.</title>
        <authorList>
            <person name="Brown T."/>
            <person name="Elewa A."/>
            <person name="Iarovenko S."/>
            <person name="Subramanian E."/>
            <person name="Araus A.J."/>
            <person name="Petzold A."/>
            <person name="Susuki M."/>
            <person name="Suzuki K.-i.T."/>
            <person name="Hayashi T."/>
            <person name="Toyoda A."/>
            <person name="Oliveira C."/>
            <person name="Osipova E."/>
            <person name="Leigh N.D."/>
            <person name="Simon A."/>
            <person name="Yun M.H."/>
        </authorList>
    </citation>
    <scope>NUCLEOTIDE SEQUENCE</scope>
    <source>
        <strain evidence="1">20211129_DDA</strain>
        <tissue evidence="1">Liver</tissue>
    </source>
</reference>
<comment type="caution">
    <text evidence="1">The sequence shown here is derived from an EMBL/GenBank/DDBJ whole genome shotgun (WGS) entry which is preliminary data.</text>
</comment>
<accession>A0AAV7SJP1</accession>
<proteinExistence type="predicted"/>
<dbReference type="EMBL" id="JANPWB010000008">
    <property type="protein sequence ID" value="KAJ1164296.1"/>
    <property type="molecule type" value="Genomic_DNA"/>
</dbReference>
<sequence length="397" mass="45412">MGLTAELQFLFINEAGHFSQYRSAHERLCFTGKPVKRLQSFDGLTQQQILTRVEWFVAEMKKHDVIDEKANMDCQSIALRNVDHVLKFLWKLIEHDIWFTWESSCQLQDTDADVVCSVPFQWTPEVKPTLKENAPAPRSALSMMASLEELENLSSPLSSVTLPTETQPSNLNDLHPFPGHELSKTYNKKIPKGGWRCYPSSEKCIIDLINGLLKVSCKDQKLKVKTLQDLMDSCVMCSVVNAFLPKTFPLEVLLNDRWTINMALKTLEALLRVSTSFSSDDLVKAEPQALCAYVCFIFMAGYKYKQSRTVAESMKKLHLEIEEITFRLKTFSSEKLDTNQFAEKNSLQQRLMEVVNGKNANTWQAVIKREFRSFRRNASCLTVCRQREQTLTQSSAG</sequence>